<feature type="non-terminal residue" evidence="1">
    <location>
        <position position="631"/>
    </location>
</feature>
<organism evidence="1 2">
    <name type="scientific">Racocetra persica</name>
    <dbReference type="NCBI Taxonomy" id="160502"/>
    <lineage>
        <taxon>Eukaryota</taxon>
        <taxon>Fungi</taxon>
        <taxon>Fungi incertae sedis</taxon>
        <taxon>Mucoromycota</taxon>
        <taxon>Glomeromycotina</taxon>
        <taxon>Glomeromycetes</taxon>
        <taxon>Diversisporales</taxon>
        <taxon>Gigasporaceae</taxon>
        <taxon>Racocetra</taxon>
    </lineage>
</organism>
<dbReference type="EMBL" id="CAJVQC010032335">
    <property type="protein sequence ID" value="CAG8750863.1"/>
    <property type="molecule type" value="Genomic_DNA"/>
</dbReference>
<keyword evidence="2" id="KW-1185">Reference proteome</keyword>
<sequence length="631" mass="69041">MTNLIVNLSAGQLAAVIGGVNFLLPLIITGIGAILIMMNVSSRMSAFEWTALSKLTEHSILSFYGVGGQPALTGIKLWREGTYKRSVIYVLIGICLLVLFGVSAIAPLGIQTCSVAFNTTSTETNVVEPDILSRAINTTFSPKQISQVRICGAITWKPCPGMRDRVHTDDSYVADFNKTHSNNALNFRLLKTSSNDNVTYPTYDFMMGVVTSTQTGYGIIDTMIVDHDNGGFLASHTIQPKQKVSKKYNWSIKGLWLQPYVSCKSTNITKITWQNGTVSWAAKLVINQSDVQPSELYPLGDQGQNIDLLSRSIRYSQLLQFIIRQQMNMTLNGTFIESKEFSDLTVSEPKSITNSLPYSINSTNISTANILCSGFGGQDKIANKIVGVKCWSLFGPPNITERGIEQTLYGCAGAVKASVQVINLQSNSTGDINVLNKQTVPTKWYIENGNLSISDMDPWWGGVELGENIPNNSMSVSENSLWLPAGSTFQWGVTADAQTAGVAGIVMNTMTDFDNSITGYRANGIGNLPLLQQWKEKGTNEDGISGMFRRQMTDILINMVTPTSQATISGPIQSILYGENEKSILPIRLMVQHMDLGRAILNTLDYSEASTARASDWEKIDGQKFISLGND</sequence>
<comment type="caution">
    <text evidence="1">The sequence shown here is derived from an EMBL/GenBank/DDBJ whole genome shotgun (WGS) entry which is preliminary data.</text>
</comment>
<accession>A0ACA9QFS4</accession>
<gene>
    <name evidence="1" type="ORF">RPERSI_LOCUS14172</name>
</gene>
<reference evidence="1" key="1">
    <citation type="submission" date="2021-06" db="EMBL/GenBank/DDBJ databases">
        <authorList>
            <person name="Kallberg Y."/>
            <person name="Tangrot J."/>
            <person name="Rosling A."/>
        </authorList>
    </citation>
    <scope>NUCLEOTIDE SEQUENCE</scope>
    <source>
        <strain evidence="1">MA461A</strain>
    </source>
</reference>
<dbReference type="Proteomes" id="UP000789920">
    <property type="component" value="Unassembled WGS sequence"/>
</dbReference>
<protein>
    <submittedName>
        <fullName evidence="1">1829_t:CDS:1</fullName>
    </submittedName>
</protein>
<name>A0ACA9QFS4_9GLOM</name>
<evidence type="ECO:0000313" key="1">
    <source>
        <dbReference type="EMBL" id="CAG8750863.1"/>
    </source>
</evidence>
<evidence type="ECO:0000313" key="2">
    <source>
        <dbReference type="Proteomes" id="UP000789920"/>
    </source>
</evidence>
<proteinExistence type="predicted"/>